<reference evidence="1 2" key="1">
    <citation type="journal article" date="2012" name="J. Bacteriol.">
        <title>Genome sequence of the cycloprodigiosin-producing bacterial strain Pseudoalteromonas rubra ATCC 29570(T).</title>
        <authorList>
            <person name="Xie B.B."/>
            <person name="Shu Y.L."/>
            <person name="Qin Q.L."/>
            <person name="Rong J.C."/>
            <person name="Zhang X.Y."/>
            <person name="Chen X.L."/>
            <person name="Zhou B.C."/>
            <person name="Zhang Y.Z."/>
        </authorList>
    </citation>
    <scope>NUCLEOTIDE SEQUENCE [LARGE SCALE GENOMIC DNA]</scope>
    <source>
        <strain evidence="1 2">DSM 6842</strain>
    </source>
</reference>
<name>A0A8T0C6Y6_9GAMM</name>
<accession>A0A8T0C6Y6</accession>
<dbReference type="AlphaFoldDB" id="A0A8T0C6Y6"/>
<dbReference type="EMBL" id="AHCD03000035">
    <property type="protein sequence ID" value="KAF7786439.1"/>
    <property type="molecule type" value="Genomic_DNA"/>
</dbReference>
<gene>
    <name evidence="1" type="ORF">PRUB_a1002</name>
</gene>
<evidence type="ECO:0000313" key="2">
    <source>
        <dbReference type="Proteomes" id="UP000016480"/>
    </source>
</evidence>
<sequence>MASSKRQIEMHTFSDIKAGLCIAVTRLVFHKERGSKKTCLFTMLV</sequence>
<dbReference type="Proteomes" id="UP000016480">
    <property type="component" value="Unassembled WGS sequence"/>
</dbReference>
<proteinExistence type="predicted"/>
<evidence type="ECO:0000313" key="1">
    <source>
        <dbReference type="EMBL" id="KAF7786439.1"/>
    </source>
</evidence>
<organism evidence="1 2">
    <name type="scientific">Pseudoalteromonas rubra</name>
    <dbReference type="NCBI Taxonomy" id="43658"/>
    <lineage>
        <taxon>Bacteria</taxon>
        <taxon>Pseudomonadati</taxon>
        <taxon>Pseudomonadota</taxon>
        <taxon>Gammaproteobacteria</taxon>
        <taxon>Alteromonadales</taxon>
        <taxon>Pseudoalteromonadaceae</taxon>
        <taxon>Pseudoalteromonas</taxon>
    </lineage>
</organism>
<protein>
    <submittedName>
        <fullName evidence="1">Uncharacterized protein</fullName>
    </submittedName>
</protein>
<comment type="caution">
    <text evidence="1">The sequence shown here is derived from an EMBL/GenBank/DDBJ whole genome shotgun (WGS) entry which is preliminary data.</text>
</comment>